<accession>A0ABP1PS49</accession>
<keyword evidence="5" id="KW-1185">Reference proteome</keyword>
<dbReference type="Gene3D" id="3.30.30.30">
    <property type="match status" value="1"/>
</dbReference>
<dbReference type="Pfam" id="PF00012">
    <property type="entry name" value="HSP70"/>
    <property type="match status" value="1"/>
</dbReference>
<comment type="caution">
    <text evidence="4">The sequence shown here is derived from an EMBL/GenBank/DDBJ whole genome shotgun (WGS) entry which is preliminary data.</text>
</comment>
<sequence length="1083" mass="124837">MFDSSETRSPPKLGWEFRKEMVVNLRGKLQRAFKNAGWEELFDENEASGAYSLFCEDDQIKDLANKTLRSFMLEQCSREEDKALKSVLEAETQAFLNAALERNQKHREQCIRFMNKALETFSSKYQRKLNTFIKITSSNIGDESNLQSFHEETTLKLCDEYDDAEKRGKAEFQNGYREQILERFEGMFSIALTDRRKLAEEKRSQIQDTIAKHCENYSKLLNEEAIKIQSTTELGQMHQTLSEATVQKFKIELSFLGTTQYNLAELKLTESLYHANHKILGEISAIIKKNKRTCKEEVEAGIVKYKSEMMMVIKTKPVSTDQSDLSEEHQRVFKSVLSDFDSRLPKVDSYFTEDLKSTFKQRLEAKLLNKLAVFEKEWQTNCRTVKLEVQEHLASSSCILQQALRNNTFAASKLEDIESFYRNKVVAEIDRFHQRFPNLSKNYRQQQFVSRLYENTESFIIDMMETKYMTQMIQFVSQKPYTHGEQLQVLHKSILNSLLSQSNDTALHQQLMVKIEIAHKNIQKEQEVKVSPKLSEAAALSEKLLVSHSSEIFKRFCDGEMVEEIEVFRQDNSQQILQQYTQTLSWAESTNAHTNLLRELEIGLNTSFDKARLAIEQLETFYNECYRQKDLSSENVMIPPEVCQNFHDNACSSAISKCIKENLLPDEKVFTKESKTFLNKMHKEKLADAFVIGIDFGWEYCKSAVYANGKIQMIPHYDESGEEFSSMQSYVGVGDCDGLVGQHAKSSVEKFSEFRHIIWGLKLHYFQNIKIYTLWIINWCAWKIGENPSTISLDGTNYLIATVVSKLFKKLKTNAEKFLNHSVNKCVLTIDHRFDNPCRCDIVKAVELAGFKEVEVLEKCDSAVLLFKHIVNLKILKRKIAFLDFGNVFKFYILKVSETGCTMLTNVYHYSGGGWLLCELVEYCIKLFCTLENVNRNELDSDATFNYQKRRIYIACEKAIKALSLTETVKVSISCFYKDKELCAEITRAKMEEILNPIVTHYLEKFLSNLSSSKLSLENIDEIIISGGFSRMPLIQKTLTSLFDGRPLNNLNVDPDEVEARGAAIKGAQLAANLIRTGKFKTN</sequence>
<organism evidence="4 5">
    <name type="scientific">Orchesella dallaii</name>
    <dbReference type="NCBI Taxonomy" id="48710"/>
    <lineage>
        <taxon>Eukaryota</taxon>
        <taxon>Metazoa</taxon>
        <taxon>Ecdysozoa</taxon>
        <taxon>Arthropoda</taxon>
        <taxon>Hexapoda</taxon>
        <taxon>Collembola</taxon>
        <taxon>Entomobryomorpha</taxon>
        <taxon>Entomobryoidea</taxon>
        <taxon>Orchesellidae</taxon>
        <taxon>Orchesellinae</taxon>
        <taxon>Orchesella</taxon>
    </lineage>
</organism>
<gene>
    <name evidence="4" type="ORF">ODALV1_LOCUS1252</name>
</gene>
<name>A0ABP1PS49_9HEXA</name>
<protein>
    <recommendedName>
        <fullName evidence="6">Heat shock 70 kDa protein</fullName>
    </recommendedName>
</protein>
<comment type="similarity">
    <text evidence="1">Belongs to the heat shock protein 70 family.</text>
</comment>
<dbReference type="PANTHER" id="PTHR45639:SF34">
    <property type="entry name" value="CHAPERONE PROTEIN DNAK"/>
    <property type="match status" value="1"/>
</dbReference>
<dbReference type="SUPFAM" id="SSF53067">
    <property type="entry name" value="Actin-like ATPase domain"/>
    <property type="match status" value="2"/>
</dbReference>
<dbReference type="InterPro" id="IPR013126">
    <property type="entry name" value="Hsp_70_fam"/>
</dbReference>
<dbReference type="PANTHER" id="PTHR45639">
    <property type="entry name" value="HSC70CB, ISOFORM G-RELATED"/>
    <property type="match status" value="1"/>
</dbReference>
<evidence type="ECO:0000256" key="3">
    <source>
        <dbReference type="ARBA" id="ARBA00022840"/>
    </source>
</evidence>
<keyword evidence="2" id="KW-0547">Nucleotide-binding</keyword>
<evidence type="ECO:0008006" key="6">
    <source>
        <dbReference type="Google" id="ProtNLM"/>
    </source>
</evidence>
<dbReference type="PROSITE" id="PS01036">
    <property type="entry name" value="HSP70_3"/>
    <property type="match status" value="1"/>
</dbReference>
<dbReference type="EMBL" id="CAXLJM020000004">
    <property type="protein sequence ID" value="CAL8070460.1"/>
    <property type="molecule type" value="Genomic_DNA"/>
</dbReference>
<evidence type="ECO:0000313" key="5">
    <source>
        <dbReference type="Proteomes" id="UP001642540"/>
    </source>
</evidence>
<dbReference type="Gene3D" id="3.30.420.40">
    <property type="match status" value="2"/>
</dbReference>
<dbReference type="Gene3D" id="3.90.640.10">
    <property type="entry name" value="Actin, Chain A, domain 4"/>
    <property type="match status" value="1"/>
</dbReference>
<evidence type="ECO:0000313" key="4">
    <source>
        <dbReference type="EMBL" id="CAL8070460.1"/>
    </source>
</evidence>
<reference evidence="4 5" key="1">
    <citation type="submission" date="2024-08" db="EMBL/GenBank/DDBJ databases">
        <authorList>
            <person name="Cucini C."/>
            <person name="Frati F."/>
        </authorList>
    </citation>
    <scope>NUCLEOTIDE SEQUENCE [LARGE SCALE GENOMIC DNA]</scope>
</reference>
<evidence type="ECO:0000256" key="1">
    <source>
        <dbReference type="ARBA" id="ARBA00007381"/>
    </source>
</evidence>
<dbReference type="InterPro" id="IPR043129">
    <property type="entry name" value="ATPase_NBD"/>
</dbReference>
<dbReference type="PRINTS" id="PR00301">
    <property type="entry name" value="HEATSHOCK70"/>
</dbReference>
<proteinExistence type="inferred from homology"/>
<evidence type="ECO:0000256" key="2">
    <source>
        <dbReference type="ARBA" id="ARBA00022741"/>
    </source>
</evidence>
<dbReference type="Proteomes" id="UP001642540">
    <property type="component" value="Unassembled WGS sequence"/>
</dbReference>
<keyword evidence="3" id="KW-0067">ATP-binding</keyword>
<dbReference type="InterPro" id="IPR018181">
    <property type="entry name" value="Heat_shock_70_CS"/>
</dbReference>